<dbReference type="NCBIfam" id="NF046043">
    <property type="entry name" value="rep_init_NGO0469"/>
    <property type="match status" value="1"/>
</dbReference>
<dbReference type="EMBL" id="MT141771">
    <property type="protein sequence ID" value="QJA70190.1"/>
    <property type="molecule type" value="Genomic_DNA"/>
</dbReference>
<evidence type="ECO:0000313" key="2">
    <source>
        <dbReference type="EMBL" id="QJA70190.1"/>
    </source>
</evidence>
<evidence type="ECO:0000313" key="3">
    <source>
        <dbReference type="EMBL" id="QJA93130.1"/>
    </source>
</evidence>
<protein>
    <submittedName>
        <fullName evidence="1">Uncharacterized protein</fullName>
    </submittedName>
</protein>
<reference evidence="1" key="1">
    <citation type="submission" date="2020-03" db="EMBL/GenBank/DDBJ databases">
        <title>The deep terrestrial virosphere.</title>
        <authorList>
            <person name="Holmfeldt K."/>
            <person name="Nilsson E."/>
            <person name="Simone D."/>
            <person name="Lopez-Fernandez M."/>
            <person name="Wu X."/>
            <person name="de Brujin I."/>
            <person name="Lundin D."/>
            <person name="Andersson A."/>
            <person name="Bertilsson S."/>
            <person name="Dopson M."/>
        </authorList>
    </citation>
    <scope>NUCLEOTIDE SEQUENCE</scope>
    <source>
        <strain evidence="2">MM415A03901</strain>
        <strain evidence="3">MM415B04350</strain>
        <strain evidence="1">TM448A05302</strain>
    </source>
</reference>
<dbReference type="EMBL" id="MT143124">
    <property type="protein sequence ID" value="QJA93130.1"/>
    <property type="molecule type" value="Genomic_DNA"/>
</dbReference>
<dbReference type="InterPro" id="IPR059222">
    <property type="entry name" value="NGO0469-like"/>
</dbReference>
<accession>A0A6H2A314</accession>
<dbReference type="EMBL" id="MT144520">
    <property type="protein sequence ID" value="QJA54586.1"/>
    <property type="molecule type" value="Genomic_DNA"/>
</dbReference>
<proteinExistence type="predicted"/>
<organism evidence="1">
    <name type="scientific">viral metagenome</name>
    <dbReference type="NCBI Taxonomy" id="1070528"/>
    <lineage>
        <taxon>unclassified sequences</taxon>
        <taxon>metagenomes</taxon>
        <taxon>organismal metagenomes</taxon>
    </lineage>
</organism>
<evidence type="ECO:0000313" key="1">
    <source>
        <dbReference type="EMBL" id="QJA54586.1"/>
    </source>
</evidence>
<dbReference type="AlphaFoldDB" id="A0A6H2A314"/>
<gene>
    <name evidence="2" type="ORF">MM415A03901_0006</name>
    <name evidence="3" type="ORF">MM415B04350_0008</name>
    <name evidence="1" type="ORF">TM448A05302_0004</name>
</gene>
<sequence length="202" mass="22853">MSIIAKNKGNYELVPAGTFPARCYSMIHIGTIQESFQGKITELNKVRIAWELPTEKKEFVPSEGEKPYSIGKEYTLSMNEKSNLRKMLESWRGKGFTVDEAASFDITVLLGKPCLLSIIHKTSKTGNEYADISSITTLPKGMECPKQIYESFEFSLVNFDEDKFNTLPDWLKDKIKLSKEFKHIANPGAIEINNDDDDGLPF</sequence>
<name>A0A6H2A314_9ZZZZ</name>